<dbReference type="GO" id="GO:0008897">
    <property type="term" value="F:holo-[acyl-carrier-protein] synthase activity"/>
    <property type="evidence" value="ECO:0007669"/>
    <property type="project" value="InterPro"/>
</dbReference>
<feature type="domain" description="4'-phosphopantetheinyl transferase" evidence="3">
    <location>
        <begin position="113"/>
        <end position="214"/>
    </location>
</feature>
<dbReference type="Pfam" id="PF22624">
    <property type="entry name" value="AASDHPPT_N"/>
    <property type="match status" value="1"/>
</dbReference>
<organism evidence="5 6">
    <name type="scientific">Pseudomonas chlororaphis</name>
    <dbReference type="NCBI Taxonomy" id="587753"/>
    <lineage>
        <taxon>Bacteria</taxon>
        <taxon>Pseudomonadati</taxon>
        <taxon>Pseudomonadota</taxon>
        <taxon>Gammaproteobacteria</taxon>
        <taxon>Pseudomonadales</taxon>
        <taxon>Pseudomonadaceae</taxon>
        <taxon>Pseudomonas</taxon>
    </lineage>
</organism>
<dbReference type="GO" id="GO:0000287">
    <property type="term" value="F:magnesium ion binding"/>
    <property type="evidence" value="ECO:0007669"/>
    <property type="project" value="InterPro"/>
</dbReference>
<accession>A0A3G7TQU0</accession>
<dbReference type="InterPro" id="IPR050559">
    <property type="entry name" value="P-Pant_transferase_sf"/>
</dbReference>
<dbReference type="Pfam" id="PF01648">
    <property type="entry name" value="ACPS"/>
    <property type="match status" value="1"/>
</dbReference>
<dbReference type="PANTHER" id="PTHR12215">
    <property type="entry name" value="PHOSPHOPANTETHEINE TRANSFERASE"/>
    <property type="match status" value="1"/>
</dbReference>
<dbReference type="InterPro" id="IPR055066">
    <property type="entry name" value="AASDHPPT_N"/>
</dbReference>
<dbReference type="SUPFAM" id="SSF56214">
    <property type="entry name" value="4'-phosphopantetheinyl transferase"/>
    <property type="match status" value="2"/>
</dbReference>
<feature type="domain" description="4'-phosphopantetheinyl transferase N-terminal" evidence="4">
    <location>
        <begin position="29"/>
        <end position="107"/>
    </location>
</feature>
<protein>
    <submittedName>
        <fullName evidence="5">4'-phosphopantetheinyl transferase</fullName>
    </submittedName>
</protein>
<evidence type="ECO:0000313" key="6">
    <source>
        <dbReference type="Proteomes" id="UP000268048"/>
    </source>
</evidence>
<evidence type="ECO:0000313" key="5">
    <source>
        <dbReference type="EMBL" id="AZE49477.1"/>
    </source>
</evidence>
<dbReference type="GO" id="GO:0019878">
    <property type="term" value="P:lysine biosynthetic process via aminoadipic acid"/>
    <property type="evidence" value="ECO:0007669"/>
    <property type="project" value="TreeGrafter"/>
</dbReference>
<dbReference type="EMBL" id="CP027753">
    <property type="protein sequence ID" value="AZE49477.1"/>
    <property type="molecule type" value="Genomic_DNA"/>
</dbReference>
<sequence length="255" mass="28152">MRLVPGDIHVWSVRDEEIGDEGLLALYRSWLSVEETERMGRFMFARHRHQYLVTRALLRSTLSLYAPWVAPQQWVFASNAWGKPAVVAPAVPMAFNLSHTEGLVVLALTLESSVGIDVESRHRAVDLELAERFFSPHEVRHLSGLAEAERASAFITFWTLKEAYIKACGQGLSIPLDSFSFSLAVPGQIGFSCQNLDPLSAGRWRFWQGESGAFVLSLGCSPAQTEPAMAVRFYETVPGRGHTPGAAVMCRTSSG</sequence>
<dbReference type="Proteomes" id="UP000268048">
    <property type="component" value="Chromosome"/>
</dbReference>
<dbReference type="PANTHER" id="PTHR12215:SF10">
    <property type="entry name" value="L-AMINOADIPATE-SEMIALDEHYDE DEHYDROGENASE-PHOSPHOPANTETHEINYL TRANSFERASE"/>
    <property type="match status" value="1"/>
</dbReference>
<evidence type="ECO:0000256" key="2">
    <source>
        <dbReference type="ARBA" id="ARBA00022679"/>
    </source>
</evidence>
<evidence type="ECO:0000259" key="3">
    <source>
        <dbReference type="Pfam" id="PF01648"/>
    </source>
</evidence>
<evidence type="ECO:0000259" key="4">
    <source>
        <dbReference type="Pfam" id="PF22624"/>
    </source>
</evidence>
<dbReference type="Gene3D" id="3.90.470.20">
    <property type="entry name" value="4'-phosphopantetheinyl transferase domain"/>
    <property type="match status" value="1"/>
</dbReference>
<comment type="similarity">
    <text evidence="1">Belongs to the P-Pant transferase superfamily. Gsp/Sfp/HetI/AcpT family.</text>
</comment>
<dbReference type="GO" id="GO:0005829">
    <property type="term" value="C:cytosol"/>
    <property type="evidence" value="ECO:0007669"/>
    <property type="project" value="TreeGrafter"/>
</dbReference>
<evidence type="ECO:0000256" key="1">
    <source>
        <dbReference type="ARBA" id="ARBA00010990"/>
    </source>
</evidence>
<dbReference type="AlphaFoldDB" id="A0A3G7TQU0"/>
<gene>
    <name evidence="5" type="ORF">C4K04_3807</name>
</gene>
<keyword evidence="2 5" id="KW-0808">Transferase</keyword>
<name>A0A3G7TQU0_9PSED</name>
<proteinExistence type="inferred from homology"/>
<dbReference type="InterPro" id="IPR008278">
    <property type="entry name" value="4-PPantetheinyl_Trfase_dom"/>
</dbReference>
<reference evidence="5 6" key="1">
    <citation type="submission" date="2018-03" db="EMBL/GenBank/DDBJ databases">
        <title>Diversity of phytobeneficial traits revealed by whole-genome analysis of worldwide-isolated phenazine-producing Pseudomonas spp.</title>
        <authorList>
            <person name="Biessy A."/>
            <person name="Novinscak A."/>
            <person name="Blom J."/>
            <person name="Leger G."/>
            <person name="Thomashow L.S."/>
            <person name="Cazorla F.M."/>
            <person name="Josic D."/>
            <person name="Filion M."/>
        </authorList>
    </citation>
    <scope>NUCLEOTIDE SEQUENCE [LARGE SCALE GENOMIC DNA]</scope>
    <source>
        <strain evidence="5 6">B25</strain>
    </source>
</reference>
<dbReference type="InterPro" id="IPR037143">
    <property type="entry name" value="4-PPantetheinyl_Trfase_dom_sf"/>
</dbReference>